<dbReference type="Pfam" id="PF00406">
    <property type="entry name" value="ADK"/>
    <property type="match status" value="1"/>
</dbReference>
<keyword evidence="5" id="KW-0067">ATP-binding</keyword>
<evidence type="ECO:0000259" key="6">
    <source>
        <dbReference type="PROSITE" id="PS50052"/>
    </source>
</evidence>
<dbReference type="AlphaFoldDB" id="A0A1I1VII9"/>
<keyword evidence="5" id="KW-0479">Metal-binding</keyword>
<name>A0A1I1VII9_9GAMM</name>
<reference evidence="7 8" key="1">
    <citation type="submission" date="2016-10" db="EMBL/GenBank/DDBJ databases">
        <authorList>
            <person name="de Groot N.N."/>
        </authorList>
    </citation>
    <scope>NUCLEOTIDE SEQUENCE [LARGE SCALE GENOMIC DNA]</scope>
    <source>
        <strain evidence="7 8">HL3</strain>
    </source>
</reference>
<feature type="binding site" evidence="5">
    <location>
        <begin position="85"/>
        <end position="88"/>
    </location>
    <ligand>
        <name>AMP</name>
        <dbReference type="ChEBI" id="CHEBI:456215"/>
    </ligand>
</feature>
<feature type="binding site" evidence="5">
    <location>
        <position position="150"/>
    </location>
    <ligand>
        <name>Zn(2+)</name>
        <dbReference type="ChEBI" id="CHEBI:29105"/>
        <note>structural</note>
    </ligand>
</feature>
<dbReference type="InterPro" id="IPR027417">
    <property type="entry name" value="P-loop_NTPase"/>
</dbReference>
<feature type="binding site" evidence="5">
    <location>
        <position position="171"/>
    </location>
    <ligand>
        <name>AMP</name>
        <dbReference type="ChEBI" id="CHEBI:456215"/>
    </ligand>
</feature>
<feature type="binding site" evidence="5">
    <location>
        <position position="199"/>
    </location>
    <ligand>
        <name>ATP</name>
        <dbReference type="ChEBI" id="CHEBI:30616"/>
    </ligand>
</feature>
<feature type="binding site" evidence="5">
    <location>
        <begin position="57"/>
        <end position="59"/>
    </location>
    <ligand>
        <name>AMP</name>
        <dbReference type="ChEBI" id="CHEBI:456215"/>
    </ligand>
</feature>
<dbReference type="PANTHER" id="PTHR23359">
    <property type="entry name" value="NUCLEOTIDE KINASE"/>
    <property type="match status" value="1"/>
</dbReference>
<comment type="subunit">
    <text evidence="5">Monomer.</text>
</comment>
<accession>A0A1I1VII9</accession>
<dbReference type="Proteomes" id="UP000198611">
    <property type="component" value="Unassembled WGS sequence"/>
</dbReference>
<dbReference type="RefSeq" id="WP_093428987.1">
    <property type="nucleotide sequence ID" value="NZ_FOMJ01000009.1"/>
</dbReference>
<organism evidence="7 8">
    <name type="scientific">Thiohalospira halophila DSM 15071</name>
    <dbReference type="NCBI Taxonomy" id="1123397"/>
    <lineage>
        <taxon>Bacteria</taxon>
        <taxon>Pseudomonadati</taxon>
        <taxon>Pseudomonadota</taxon>
        <taxon>Gammaproteobacteria</taxon>
        <taxon>Thiohalospirales</taxon>
        <taxon>Thiohalospiraceae</taxon>
        <taxon>Thiohalospira</taxon>
    </lineage>
</organism>
<dbReference type="STRING" id="1123397.SAMN05660831_02375"/>
<evidence type="ECO:0000313" key="8">
    <source>
        <dbReference type="Proteomes" id="UP000198611"/>
    </source>
</evidence>
<feature type="binding site" evidence="5">
    <location>
        <position position="36"/>
    </location>
    <ligand>
        <name>AMP</name>
        <dbReference type="ChEBI" id="CHEBI:456215"/>
    </ligand>
</feature>
<feature type="binding site" evidence="5">
    <location>
        <position position="153"/>
    </location>
    <ligand>
        <name>Zn(2+)</name>
        <dbReference type="ChEBI" id="CHEBI:29105"/>
        <note>structural</note>
    </ligand>
</feature>
<evidence type="ECO:0000256" key="5">
    <source>
        <dbReference type="HAMAP-Rule" id="MF_00235"/>
    </source>
</evidence>
<dbReference type="SUPFAM" id="SSF52540">
    <property type="entry name" value="P-loop containing nucleoside triphosphate hydrolases"/>
    <property type="match status" value="1"/>
</dbReference>
<dbReference type="InterPro" id="IPR006259">
    <property type="entry name" value="Adenyl_kin_sub"/>
</dbReference>
<feature type="binding site" evidence="5">
    <location>
        <position position="127"/>
    </location>
    <ligand>
        <name>ATP</name>
        <dbReference type="ChEBI" id="CHEBI:30616"/>
    </ligand>
</feature>
<feature type="binding site" evidence="5">
    <location>
        <position position="31"/>
    </location>
    <ligand>
        <name>AMP</name>
        <dbReference type="ChEBI" id="CHEBI:456215"/>
    </ligand>
</feature>
<evidence type="ECO:0000256" key="1">
    <source>
        <dbReference type="ARBA" id="ARBA00022679"/>
    </source>
</evidence>
<gene>
    <name evidence="5" type="primary">adk</name>
    <name evidence="7" type="ORF">SAMN05660831_02375</name>
</gene>
<keyword evidence="3 5" id="KW-0547">Nucleotide-binding</keyword>
<dbReference type="PROSITE" id="PS00113">
    <property type="entry name" value="ADENYLATE_KINASE"/>
    <property type="match status" value="1"/>
</dbReference>
<comment type="pathway">
    <text evidence="5">Purine metabolism; AMP biosynthesis via salvage pathway; AMP from ADP: step 1/1.</text>
</comment>
<feature type="region of interest" description="LID" evidence="5">
    <location>
        <begin position="126"/>
        <end position="163"/>
    </location>
</feature>
<dbReference type="GO" id="GO:0044209">
    <property type="term" value="P:AMP salvage"/>
    <property type="evidence" value="ECO:0007669"/>
    <property type="project" value="UniProtKB-UniRule"/>
</dbReference>
<dbReference type="GO" id="GO:0005524">
    <property type="term" value="F:ATP binding"/>
    <property type="evidence" value="ECO:0007669"/>
    <property type="project" value="UniProtKB-UniRule"/>
</dbReference>
<feature type="binding site" evidence="5">
    <location>
        <begin position="10"/>
        <end position="15"/>
    </location>
    <ligand>
        <name>ATP</name>
        <dbReference type="ChEBI" id="CHEBI:30616"/>
    </ligand>
</feature>
<dbReference type="FunFam" id="3.40.50.300:FF:000106">
    <property type="entry name" value="Adenylate kinase mitochondrial"/>
    <property type="match status" value="1"/>
</dbReference>
<dbReference type="InterPro" id="IPR000850">
    <property type="entry name" value="Adenylat/UMP-CMP_kin"/>
</dbReference>
<protein>
    <recommendedName>
        <fullName evidence="5">Adenylate kinase</fullName>
        <shortName evidence="5">AK</shortName>
        <ecNumber evidence="5">2.7.4.3</ecNumber>
    </recommendedName>
    <alternativeName>
        <fullName evidence="5">ATP-AMP transphosphorylase</fullName>
    </alternativeName>
    <alternativeName>
        <fullName evidence="5">ATP:AMP phosphotransferase</fullName>
    </alternativeName>
    <alternativeName>
        <fullName evidence="5">Adenylate monophosphate kinase</fullName>
    </alternativeName>
</protein>
<dbReference type="NCBIfam" id="NF011100">
    <property type="entry name" value="PRK14527.1"/>
    <property type="match status" value="1"/>
</dbReference>
<comment type="similarity">
    <text evidence="5">Belongs to the adenylate kinase family.</text>
</comment>
<dbReference type="InterPro" id="IPR008144">
    <property type="entry name" value="Guanylate_kin-like_dom"/>
</dbReference>
<dbReference type="EC" id="2.7.4.3" evidence="5"/>
<evidence type="ECO:0000256" key="4">
    <source>
        <dbReference type="ARBA" id="ARBA00022777"/>
    </source>
</evidence>
<dbReference type="PRINTS" id="PR00094">
    <property type="entry name" value="ADENYLTKNASE"/>
</dbReference>
<feature type="binding site" evidence="5">
    <location>
        <position position="160"/>
    </location>
    <ligand>
        <name>AMP</name>
        <dbReference type="ChEBI" id="CHEBI:456215"/>
    </ligand>
</feature>
<dbReference type="Gene3D" id="3.40.50.300">
    <property type="entry name" value="P-loop containing nucleotide triphosphate hydrolases"/>
    <property type="match status" value="1"/>
</dbReference>
<dbReference type="EMBL" id="FOMJ01000009">
    <property type="protein sequence ID" value="SFD81858.1"/>
    <property type="molecule type" value="Genomic_DNA"/>
</dbReference>
<keyword evidence="5" id="KW-0862">Zinc</keyword>
<dbReference type="UniPathway" id="UPA00588">
    <property type="reaction ID" value="UER00649"/>
</dbReference>
<comment type="catalytic activity">
    <reaction evidence="5">
        <text>AMP + ATP = 2 ADP</text>
        <dbReference type="Rhea" id="RHEA:12973"/>
        <dbReference type="ChEBI" id="CHEBI:30616"/>
        <dbReference type="ChEBI" id="CHEBI:456215"/>
        <dbReference type="ChEBI" id="CHEBI:456216"/>
        <dbReference type="EC" id="2.7.4.3"/>
    </reaction>
</comment>
<dbReference type="GO" id="GO:0008270">
    <property type="term" value="F:zinc ion binding"/>
    <property type="evidence" value="ECO:0007669"/>
    <property type="project" value="UniProtKB-UniRule"/>
</dbReference>
<dbReference type="Pfam" id="PF05191">
    <property type="entry name" value="ADK_lid"/>
    <property type="match status" value="1"/>
</dbReference>
<feature type="region of interest" description="NMP" evidence="5">
    <location>
        <begin position="30"/>
        <end position="59"/>
    </location>
</feature>
<dbReference type="OrthoDB" id="9805030at2"/>
<dbReference type="GO" id="GO:0005737">
    <property type="term" value="C:cytoplasm"/>
    <property type="evidence" value="ECO:0007669"/>
    <property type="project" value="UniProtKB-SubCell"/>
</dbReference>
<dbReference type="NCBIfam" id="TIGR01351">
    <property type="entry name" value="adk"/>
    <property type="match status" value="1"/>
</dbReference>
<keyword evidence="1 5" id="KW-0808">Transferase</keyword>
<dbReference type="NCBIfam" id="NF001381">
    <property type="entry name" value="PRK00279.1-3"/>
    <property type="match status" value="1"/>
</dbReference>
<dbReference type="PROSITE" id="PS50052">
    <property type="entry name" value="GUANYLATE_KINASE_2"/>
    <property type="match status" value="1"/>
</dbReference>
<comment type="function">
    <text evidence="5">Catalyzes the reversible transfer of the terminal phosphate group between ATP and AMP. Plays an important role in cellular energy homeostasis and in adenine nucleotide metabolism.</text>
</comment>
<feature type="binding site" evidence="5">
    <location>
        <begin position="136"/>
        <end position="137"/>
    </location>
    <ligand>
        <name>ATP</name>
        <dbReference type="ChEBI" id="CHEBI:30616"/>
    </ligand>
</feature>
<feature type="binding site" evidence="5">
    <location>
        <position position="133"/>
    </location>
    <ligand>
        <name>Zn(2+)</name>
        <dbReference type="ChEBI" id="CHEBI:29105"/>
        <note>structural</note>
    </ligand>
</feature>
<evidence type="ECO:0000256" key="2">
    <source>
        <dbReference type="ARBA" id="ARBA00022727"/>
    </source>
</evidence>
<dbReference type="InterPro" id="IPR033690">
    <property type="entry name" value="Adenylat_kinase_CS"/>
</dbReference>
<sequence length="218" mass="23355">MRIVLLGAPGSGKGTQAKMLMDHYGIPQVSTGDLLRAAVSAGTTLGQKAKAAMDAGELVSDDIVLGMIQERLQEDDAANGFILDGFPRNPAQAEALDPMLEKMGQPLDAAVQIDVDMDLLMKRILGRRTCAGCGAVFNVYTHPPKEEGVCDYCGGELTQRGDDNEETVRNRLEVYEQETAPLVDYYRGKGLLHTVNGVGEVDEIFAAITQTLDGLGKG</sequence>
<keyword evidence="2 5" id="KW-0545">Nucleotide biosynthesis</keyword>
<keyword evidence="4 5" id="KW-0418">Kinase</keyword>
<proteinExistence type="inferred from homology"/>
<feature type="domain" description="Guanylate kinase-like" evidence="6">
    <location>
        <begin position="1"/>
        <end position="213"/>
    </location>
</feature>
<comment type="domain">
    <text evidence="5">Consists of three domains, a large central CORE domain and two small peripheral domains, NMPbind and LID, which undergo movements during catalysis. The LID domain closes over the site of phosphoryl transfer upon ATP binding. Assembling and dissambling the active center during each catalytic cycle provides an effective means to prevent ATP hydrolysis. Some bacteria have evolved a zinc-coordinating structure that stabilizes the LID domain.</text>
</comment>
<dbReference type="GO" id="GO:0004017">
    <property type="term" value="F:AMP kinase activity"/>
    <property type="evidence" value="ECO:0007669"/>
    <property type="project" value="UniProtKB-UniRule"/>
</dbReference>
<evidence type="ECO:0000313" key="7">
    <source>
        <dbReference type="EMBL" id="SFD81858.1"/>
    </source>
</evidence>
<dbReference type="NCBIfam" id="NF001380">
    <property type="entry name" value="PRK00279.1-2"/>
    <property type="match status" value="1"/>
</dbReference>
<dbReference type="HAMAP" id="MF_00235">
    <property type="entry name" value="Adenylate_kinase_Adk"/>
    <property type="match status" value="1"/>
</dbReference>
<dbReference type="CDD" id="cd01428">
    <property type="entry name" value="ADK"/>
    <property type="match status" value="1"/>
</dbReference>
<keyword evidence="5" id="KW-0963">Cytoplasm</keyword>
<dbReference type="InterPro" id="IPR007862">
    <property type="entry name" value="Adenylate_kinase_lid-dom"/>
</dbReference>
<feature type="binding site" evidence="5">
    <location>
        <position position="92"/>
    </location>
    <ligand>
        <name>AMP</name>
        <dbReference type="ChEBI" id="CHEBI:456215"/>
    </ligand>
</feature>
<feature type="binding site" evidence="5">
    <location>
        <position position="130"/>
    </location>
    <ligand>
        <name>Zn(2+)</name>
        <dbReference type="ChEBI" id="CHEBI:29105"/>
        <note>structural</note>
    </ligand>
</feature>
<comment type="subcellular location">
    <subcellularLocation>
        <location evidence="5">Cytoplasm</location>
    </subcellularLocation>
</comment>
<evidence type="ECO:0000256" key="3">
    <source>
        <dbReference type="ARBA" id="ARBA00022741"/>
    </source>
</evidence>
<keyword evidence="8" id="KW-1185">Reference proteome</keyword>